<evidence type="ECO:0000313" key="3">
    <source>
        <dbReference type="EMBL" id="KFD60565.1"/>
    </source>
</evidence>
<dbReference type="EMBL" id="KL367661">
    <property type="protein sequence ID" value="KFD60565.1"/>
    <property type="molecule type" value="Genomic_DNA"/>
</dbReference>
<evidence type="ECO:0000256" key="1">
    <source>
        <dbReference type="SAM" id="MobiDB-lite"/>
    </source>
</evidence>
<feature type="compositionally biased region" description="Basic and acidic residues" evidence="1">
    <location>
        <begin position="136"/>
        <end position="146"/>
    </location>
</feature>
<dbReference type="Proteomes" id="UP000030764">
    <property type="component" value="Unassembled WGS sequence"/>
</dbReference>
<feature type="compositionally biased region" description="Polar residues" evidence="1">
    <location>
        <begin position="103"/>
        <end position="112"/>
    </location>
</feature>
<evidence type="ECO:0000313" key="2">
    <source>
        <dbReference type="EMBL" id="KFD50753.1"/>
    </source>
</evidence>
<dbReference type="Proteomes" id="UP000030758">
    <property type="component" value="Unassembled WGS sequence"/>
</dbReference>
<organism evidence="3">
    <name type="scientific">Trichuris suis</name>
    <name type="common">pig whipworm</name>
    <dbReference type="NCBI Taxonomy" id="68888"/>
    <lineage>
        <taxon>Eukaryota</taxon>
        <taxon>Metazoa</taxon>
        <taxon>Ecdysozoa</taxon>
        <taxon>Nematoda</taxon>
        <taxon>Enoplea</taxon>
        <taxon>Dorylaimia</taxon>
        <taxon>Trichinellida</taxon>
        <taxon>Trichuridae</taxon>
        <taxon>Trichuris</taxon>
    </lineage>
</organism>
<proteinExistence type="predicted"/>
<keyword evidence="4" id="KW-1185">Reference proteome</keyword>
<gene>
    <name evidence="2" type="ORF">M513_08409</name>
    <name evidence="3" type="ORF">M514_08409</name>
</gene>
<accession>A0A085MTL9</accession>
<sequence>MLLSTTGGFFNFTPLEITFVASFRETAVNNHTFQHLHCSIGAVLRSDKIKIKVPCEERPGVIYDIKCVCNASDIGETGNSLLHRFIQHLDGISGYDNLRRKLNGTQENTDISTAPADIPQRRNTRSPGRPPKKKPKQTEKQKKEPNQQKAMADA</sequence>
<protein>
    <submittedName>
        <fullName evidence="3">Uncharacterized protein</fullName>
    </submittedName>
</protein>
<evidence type="ECO:0000313" key="4">
    <source>
        <dbReference type="Proteomes" id="UP000030764"/>
    </source>
</evidence>
<feature type="region of interest" description="Disordered" evidence="1">
    <location>
        <begin position="103"/>
        <end position="154"/>
    </location>
</feature>
<reference evidence="3 4" key="1">
    <citation type="journal article" date="2014" name="Nat. Genet.">
        <title>Genome and transcriptome of the porcine whipworm Trichuris suis.</title>
        <authorList>
            <person name="Jex A.R."/>
            <person name="Nejsum P."/>
            <person name="Schwarz E.M."/>
            <person name="Hu L."/>
            <person name="Young N.D."/>
            <person name="Hall R.S."/>
            <person name="Korhonen P.K."/>
            <person name="Liao S."/>
            <person name="Thamsborg S."/>
            <person name="Xia J."/>
            <person name="Xu P."/>
            <person name="Wang S."/>
            <person name="Scheerlinck J.P."/>
            <person name="Hofmann A."/>
            <person name="Sternberg P.W."/>
            <person name="Wang J."/>
            <person name="Gasser R.B."/>
        </authorList>
    </citation>
    <scope>NUCLEOTIDE SEQUENCE [LARGE SCALE GENOMIC DNA]</scope>
    <source>
        <strain evidence="3">DCEP-RM93F</strain>
        <strain evidence="2">DCEP-RM93M</strain>
    </source>
</reference>
<name>A0A085MTL9_9BILA</name>
<dbReference type="EMBL" id="KL363249">
    <property type="protein sequence ID" value="KFD50753.1"/>
    <property type="molecule type" value="Genomic_DNA"/>
</dbReference>
<dbReference type="AlphaFoldDB" id="A0A085MTL9"/>